<organism evidence="3 4">
    <name type="scientific">Agrococcus baldri</name>
    <dbReference type="NCBI Taxonomy" id="153730"/>
    <lineage>
        <taxon>Bacteria</taxon>
        <taxon>Bacillati</taxon>
        <taxon>Actinomycetota</taxon>
        <taxon>Actinomycetes</taxon>
        <taxon>Micrococcales</taxon>
        <taxon>Microbacteriaceae</taxon>
        <taxon>Agrococcus</taxon>
    </lineage>
</organism>
<proteinExistence type="predicted"/>
<feature type="transmembrane region" description="Helical" evidence="2">
    <location>
        <begin position="248"/>
        <end position="267"/>
    </location>
</feature>
<protein>
    <recommendedName>
        <fullName evidence="5">EcsC protein family protein</fullName>
    </recommendedName>
</protein>
<evidence type="ECO:0008006" key="5">
    <source>
        <dbReference type="Google" id="ProtNLM"/>
    </source>
</evidence>
<name>A0AA94HMJ8_9MICO</name>
<dbReference type="EMBL" id="FOZN01000002">
    <property type="protein sequence ID" value="SFS11349.1"/>
    <property type="molecule type" value="Genomic_DNA"/>
</dbReference>
<reference evidence="3 4" key="1">
    <citation type="submission" date="2016-10" db="EMBL/GenBank/DDBJ databases">
        <authorList>
            <person name="Varghese N."/>
            <person name="Submissions S."/>
        </authorList>
    </citation>
    <scope>NUCLEOTIDE SEQUENCE [LARGE SCALE GENOMIC DNA]</scope>
    <source>
        <strain evidence="3 4">IAM 15147</strain>
    </source>
</reference>
<keyword evidence="2" id="KW-0472">Membrane</keyword>
<feature type="region of interest" description="Disordered" evidence="1">
    <location>
        <begin position="373"/>
        <end position="393"/>
    </location>
</feature>
<keyword evidence="4" id="KW-1185">Reference proteome</keyword>
<comment type="caution">
    <text evidence="3">The sequence shown here is derived from an EMBL/GenBank/DDBJ whole genome shotgun (WGS) entry which is preliminary data.</text>
</comment>
<dbReference type="Proteomes" id="UP000198506">
    <property type="component" value="Unassembled WGS sequence"/>
</dbReference>
<evidence type="ECO:0000256" key="1">
    <source>
        <dbReference type="SAM" id="MobiDB-lite"/>
    </source>
</evidence>
<evidence type="ECO:0000313" key="3">
    <source>
        <dbReference type="EMBL" id="SFS11349.1"/>
    </source>
</evidence>
<evidence type="ECO:0000313" key="4">
    <source>
        <dbReference type="Proteomes" id="UP000198506"/>
    </source>
</evidence>
<keyword evidence="2" id="KW-0812">Transmembrane</keyword>
<gene>
    <name evidence="3" type="ORF">SAMN04487783_1558</name>
</gene>
<dbReference type="AlphaFoldDB" id="A0AA94HMJ8"/>
<evidence type="ECO:0000256" key="2">
    <source>
        <dbReference type="SAM" id="Phobius"/>
    </source>
</evidence>
<dbReference type="RefSeq" id="WP_092917460.1">
    <property type="nucleotide sequence ID" value="NZ_FOZN01000002.1"/>
</dbReference>
<sequence>MNIEKRDVPAGPIEMSELPAEPIEVDDPGLAEALWEMTEEQRQEAEEFAAAFLVKVLRLRGVQVDRAHFLKSELHKRGVSGSVIERALAENPAAAGVTPSMLDEMALGAIEFETRKSTFLSFAAGIPGGLAMLVSVPGDITQFYIHAFRIMQKVAYIYGWQSFLEDTDEIDDETLGMLATFLGVMMGVGGASASLTAFAANVARPAVQRQIAGVALTKTAWYGPMKQVLRLIGVQVTKDSFAKAASKVVPVIGGVVSGAMTYVMLGVQSRRLVEHLRELPPPGVDAEEYLRMVREAGAAAEVAQHGGGVAAARERALGAASDAADFFRPVDLDGDGVADEARALTAIKDAGGAAKAAATAASDRFGALFRRRRDDDADASALTSAHKDIDEER</sequence>
<keyword evidence="2" id="KW-1133">Transmembrane helix</keyword>
<accession>A0AA94HMJ8</accession>